<dbReference type="InterPro" id="IPR017871">
    <property type="entry name" value="ABC_transporter-like_CS"/>
</dbReference>
<comment type="subcellular location">
    <subcellularLocation>
        <location evidence="1">Cell membrane</location>
        <topology evidence="1">Multi-pass membrane protein</topology>
    </subcellularLocation>
</comment>
<dbReference type="PROSITE" id="PS00211">
    <property type="entry name" value="ABC_TRANSPORTER_1"/>
    <property type="match status" value="1"/>
</dbReference>
<evidence type="ECO:0000259" key="9">
    <source>
        <dbReference type="PROSITE" id="PS50893"/>
    </source>
</evidence>
<dbReference type="InterPro" id="IPR011527">
    <property type="entry name" value="ABC1_TM_dom"/>
</dbReference>
<dbReference type="GO" id="GO:0016887">
    <property type="term" value="F:ATP hydrolysis activity"/>
    <property type="evidence" value="ECO:0007669"/>
    <property type="project" value="InterPro"/>
</dbReference>
<reference evidence="11 12" key="1">
    <citation type="submission" date="2012-10" db="EMBL/GenBank/DDBJ databases">
        <title>Draft Genome Sequence of Paenibacillus popilliae ATCC 14706T.</title>
        <authorList>
            <person name="Iiyama K."/>
            <person name="Mori K."/>
            <person name="Mon H."/>
            <person name="Chieda Y."/>
            <person name="Lee J.M."/>
            <person name="Kusakabe T."/>
            <person name="Tashiro K."/>
            <person name="Asano S."/>
            <person name="Yasunaga-Aoki C."/>
            <person name="Shimizu S."/>
        </authorList>
    </citation>
    <scope>NUCLEOTIDE SEQUENCE [LARGE SCALE GENOMIC DNA]</scope>
    <source>
        <strain evidence="11 12">ATCC 14706</strain>
    </source>
</reference>
<dbReference type="SUPFAM" id="SSF52540">
    <property type="entry name" value="P-loop containing nucleoside triphosphate hydrolases"/>
    <property type="match status" value="1"/>
</dbReference>
<dbReference type="SMART" id="SM00382">
    <property type="entry name" value="AAA"/>
    <property type="match status" value="1"/>
</dbReference>
<keyword evidence="8" id="KW-0472">Membrane</keyword>
<dbReference type="InterPro" id="IPR036640">
    <property type="entry name" value="ABC1_TM_sf"/>
</dbReference>
<comment type="caution">
    <text evidence="11">The sequence shown here is derived from an EMBL/GenBank/DDBJ whole genome shotgun (WGS) entry which is preliminary data.</text>
</comment>
<dbReference type="PROSITE" id="PS50893">
    <property type="entry name" value="ABC_TRANSPORTER_2"/>
    <property type="match status" value="1"/>
</dbReference>
<dbReference type="InterPro" id="IPR003593">
    <property type="entry name" value="AAA+_ATPase"/>
</dbReference>
<dbReference type="InterPro" id="IPR003439">
    <property type="entry name" value="ABC_transporter-like_ATP-bd"/>
</dbReference>
<evidence type="ECO:0000256" key="3">
    <source>
        <dbReference type="ARBA" id="ARBA00022475"/>
    </source>
</evidence>
<evidence type="ECO:0000259" key="10">
    <source>
        <dbReference type="PROSITE" id="PS50929"/>
    </source>
</evidence>
<name>M9M350_PAEPP</name>
<dbReference type="EMBL" id="BALG01000218">
    <property type="protein sequence ID" value="GAC43434.1"/>
    <property type="molecule type" value="Genomic_DNA"/>
</dbReference>
<dbReference type="PANTHER" id="PTHR43394">
    <property type="entry name" value="ATP-DEPENDENT PERMEASE MDL1, MITOCHONDRIAL"/>
    <property type="match status" value="1"/>
</dbReference>
<dbReference type="Proteomes" id="UP000029453">
    <property type="component" value="Unassembled WGS sequence"/>
</dbReference>
<dbReference type="InterPro" id="IPR039421">
    <property type="entry name" value="Type_1_exporter"/>
</dbReference>
<sequence length="398" mass="44154">MENNAQLHSNLVESIQGIEVIKAFGAESKAVVETEKRFMKLLQSVFKFGLVSNVQSSLQGFVSAAGGIVILWAGAEQVIRGNLTMGQLIAFNALLAYFLEPIQNLMQLQSSLQSAVVAAERLGEILDLQPERQESEDKKVFPSSLQGPIHFHSIHFRYGTRKLTLKNIQLSIAPGKKVAFVGESGSGKTTLLKLLMKLYHPESGDVLIDGIHIQDINMDALRRKISFIPQKSVFFSGTIRDNLCLGVSGDIDFDRIIDAAKKAKAHEFINELPLRYHTVLEEDASNLSGGQKQRLAIARALLKNPDILLLDEATSNLDAMTESAISETIFNLQGITTLILAHRLSTVIRCDCIYVMEQGEIVESGNHHELINRKGKYYKLWSGQFMQSECNPNSITMK</sequence>
<keyword evidence="7" id="KW-1133">Transmembrane helix</keyword>
<evidence type="ECO:0000256" key="2">
    <source>
        <dbReference type="ARBA" id="ARBA00022448"/>
    </source>
</evidence>
<evidence type="ECO:0000313" key="11">
    <source>
        <dbReference type="EMBL" id="GAC43434.1"/>
    </source>
</evidence>
<proteinExistence type="predicted"/>
<accession>M9M350</accession>
<dbReference type="GO" id="GO:0005524">
    <property type="term" value="F:ATP binding"/>
    <property type="evidence" value="ECO:0007669"/>
    <property type="project" value="UniProtKB-KW"/>
</dbReference>
<dbReference type="PROSITE" id="PS50929">
    <property type="entry name" value="ABC_TM1F"/>
    <property type="match status" value="1"/>
</dbReference>
<dbReference type="GO" id="GO:0005886">
    <property type="term" value="C:plasma membrane"/>
    <property type="evidence" value="ECO:0007669"/>
    <property type="project" value="UniProtKB-SubCell"/>
</dbReference>
<dbReference type="SUPFAM" id="SSF90123">
    <property type="entry name" value="ABC transporter transmembrane region"/>
    <property type="match status" value="1"/>
</dbReference>
<dbReference type="GO" id="GO:0015421">
    <property type="term" value="F:ABC-type oligopeptide transporter activity"/>
    <property type="evidence" value="ECO:0007669"/>
    <property type="project" value="TreeGrafter"/>
</dbReference>
<keyword evidence="4" id="KW-0812">Transmembrane</keyword>
<dbReference type="Gene3D" id="3.40.50.300">
    <property type="entry name" value="P-loop containing nucleotide triphosphate hydrolases"/>
    <property type="match status" value="1"/>
</dbReference>
<gene>
    <name evidence="11" type="ORF">PPOP_2801</name>
</gene>
<feature type="domain" description="ABC transmembrane type-1" evidence="10">
    <location>
        <begin position="1"/>
        <end position="114"/>
    </location>
</feature>
<dbReference type="InterPro" id="IPR027417">
    <property type="entry name" value="P-loop_NTPase"/>
</dbReference>
<evidence type="ECO:0000256" key="7">
    <source>
        <dbReference type="ARBA" id="ARBA00022989"/>
    </source>
</evidence>
<evidence type="ECO:0000256" key="1">
    <source>
        <dbReference type="ARBA" id="ARBA00004651"/>
    </source>
</evidence>
<evidence type="ECO:0000256" key="6">
    <source>
        <dbReference type="ARBA" id="ARBA00022840"/>
    </source>
</evidence>
<dbReference type="AlphaFoldDB" id="M9M350"/>
<evidence type="ECO:0000256" key="8">
    <source>
        <dbReference type="ARBA" id="ARBA00023136"/>
    </source>
</evidence>
<protein>
    <submittedName>
        <fullName evidence="11">ABC-type bacteriocin/lantibiotic exporter</fullName>
    </submittedName>
</protein>
<keyword evidence="3" id="KW-1003">Cell membrane</keyword>
<dbReference type="Pfam" id="PF00664">
    <property type="entry name" value="ABC_membrane"/>
    <property type="match status" value="1"/>
</dbReference>
<keyword evidence="12" id="KW-1185">Reference proteome</keyword>
<keyword evidence="5" id="KW-0547">Nucleotide-binding</keyword>
<dbReference type="PANTHER" id="PTHR43394:SF1">
    <property type="entry name" value="ATP-BINDING CASSETTE SUB-FAMILY B MEMBER 10, MITOCHONDRIAL"/>
    <property type="match status" value="1"/>
</dbReference>
<feature type="domain" description="ABC transporter" evidence="9">
    <location>
        <begin position="149"/>
        <end position="383"/>
    </location>
</feature>
<evidence type="ECO:0000256" key="4">
    <source>
        <dbReference type="ARBA" id="ARBA00022692"/>
    </source>
</evidence>
<keyword evidence="6" id="KW-0067">ATP-binding</keyword>
<keyword evidence="2" id="KW-0813">Transport</keyword>
<dbReference type="Pfam" id="PF00005">
    <property type="entry name" value="ABC_tran"/>
    <property type="match status" value="1"/>
</dbReference>
<evidence type="ECO:0000256" key="5">
    <source>
        <dbReference type="ARBA" id="ARBA00022741"/>
    </source>
</evidence>
<evidence type="ECO:0000313" key="12">
    <source>
        <dbReference type="Proteomes" id="UP000029453"/>
    </source>
</evidence>
<dbReference type="Gene3D" id="1.20.1560.10">
    <property type="entry name" value="ABC transporter type 1, transmembrane domain"/>
    <property type="match status" value="1"/>
</dbReference>
<dbReference type="FunFam" id="3.40.50.300:FF:000221">
    <property type="entry name" value="Multidrug ABC transporter ATP-binding protein"/>
    <property type="match status" value="1"/>
</dbReference>
<organism evidence="11 12">
    <name type="scientific">Paenibacillus popilliae ATCC 14706</name>
    <dbReference type="NCBI Taxonomy" id="1212764"/>
    <lineage>
        <taxon>Bacteria</taxon>
        <taxon>Bacillati</taxon>
        <taxon>Bacillota</taxon>
        <taxon>Bacilli</taxon>
        <taxon>Bacillales</taxon>
        <taxon>Paenibacillaceae</taxon>
        <taxon>Paenibacillus</taxon>
    </lineage>
</organism>